<evidence type="ECO:0000256" key="2">
    <source>
        <dbReference type="SAM" id="SignalP"/>
    </source>
</evidence>
<evidence type="ECO:0000313" key="4">
    <source>
        <dbReference type="EMBL" id="SPR01336.1"/>
    </source>
</evidence>
<keyword evidence="1" id="KW-1133">Transmembrane helix</keyword>
<keyword evidence="4" id="KW-0496">Mitochondrion</keyword>
<reference evidence="3 5" key="1">
    <citation type="submission" date="2015-02" db="EMBL/GenBank/DDBJ databases">
        <authorList>
            <person name="Chooi Y.-H."/>
        </authorList>
    </citation>
    <scope>NUCLEOTIDE SEQUENCE [LARGE SCALE GENOMIC DNA]</scope>
    <source>
        <strain evidence="3">E3</strain>
    </source>
</reference>
<keyword evidence="1" id="KW-0812">Transmembrane</keyword>
<dbReference type="EMBL" id="CDSF01000112">
    <property type="protein sequence ID" value="CEP01302.1"/>
    <property type="molecule type" value="Genomic_DNA"/>
</dbReference>
<dbReference type="Proteomes" id="UP000039324">
    <property type="component" value="Unassembled WGS sequence"/>
</dbReference>
<name>A0A0G4J1B5_PLABS</name>
<proteinExistence type="predicted"/>
<feature type="transmembrane region" description="Helical" evidence="1">
    <location>
        <begin position="281"/>
        <end position="300"/>
    </location>
</feature>
<reference evidence="4 6" key="2">
    <citation type="submission" date="2018-03" db="EMBL/GenBank/DDBJ databases">
        <authorList>
            <person name="Fogelqvist J."/>
        </authorList>
    </citation>
    <scope>NUCLEOTIDE SEQUENCE [LARGE SCALE GENOMIC DNA]</scope>
</reference>
<evidence type="ECO:0000313" key="6">
    <source>
        <dbReference type="Proteomes" id="UP000290189"/>
    </source>
</evidence>
<accession>A0A0G4J1B5</accession>
<feature type="signal peptide" evidence="2">
    <location>
        <begin position="1"/>
        <end position="19"/>
    </location>
</feature>
<feature type="transmembrane region" description="Helical" evidence="1">
    <location>
        <begin position="406"/>
        <end position="424"/>
    </location>
</feature>
<geneLocation type="mitochondrion" evidence="4"/>
<dbReference type="Proteomes" id="UP000290189">
    <property type="component" value="Unassembled WGS sequence"/>
</dbReference>
<evidence type="ECO:0000313" key="5">
    <source>
        <dbReference type="Proteomes" id="UP000039324"/>
    </source>
</evidence>
<dbReference type="EMBL" id="OVEO01000017">
    <property type="protein sequence ID" value="SPR01336.1"/>
    <property type="molecule type" value="Genomic_DNA"/>
</dbReference>
<sequence>MRPCCSALLLTAHAGLLQAIAAALEVGTGDHALTVNSPAFLRNDADQFDVEGCLTVGVCLSRACDCVMFVVPDADVVASILRYMRSCSNAKCAGIVVQGPPSLGRLSTFFHAMARGTRTPDVPVVEVSARDGMRIRDHLQAHPGDYAKIRSDDRNAVRLMYRSLGYRVYCSALCIGNLFLLISMVRWMWRIARGPRYRHGDGTDVWIIVCLMLSATTQVANWLANAVSHRVPAVAFIVSFSALPSVTMIWILLAAVLLAVTTTRVANRLCGSDPTWLCSTMALVVMLTILVVVNWAMVMIPLLRSRPYERSIAVGNAIVAFAMVCASLTLLLRARFIRKTLMTTVNIMAVRWTDELVCDRRLQINLVLASGIVLLLQSFMDVYRFAFCFQIELIPHLDYFNEVTEIMAGACYLVVIASMSLAVIEPVARVADDKAADEGDAWQWNHIQTDAFLFRHGSVDRPSTGNMSEQVVRLLDRFRLFRRLPPRLIQLSSF</sequence>
<feature type="transmembrane region" description="Helical" evidence="1">
    <location>
        <begin position="164"/>
        <end position="185"/>
    </location>
</feature>
<evidence type="ECO:0000256" key="1">
    <source>
        <dbReference type="SAM" id="Phobius"/>
    </source>
</evidence>
<protein>
    <submittedName>
        <fullName evidence="3">Uncharacterized protein</fullName>
    </submittedName>
</protein>
<keyword evidence="2" id="KW-0732">Signal</keyword>
<dbReference type="AlphaFoldDB" id="A0A0G4J1B5"/>
<feature type="transmembrane region" description="Helical" evidence="1">
    <location>
        <begin position="366"/>
        <end position="386"/>
    </location>
</feature>
<feature type="chain" id="PRO_5036293195" evidence="2">
    <location>
        <begin position="20"/>
        <end position="494"/>
    </location>
</feature>
<organism evidence="3 5">
    <name type="scientific">Plasmodiophora brassicae</name>
    <name type="common">Clubroot disease agent</name>
    <dbReference type="NCBI Taxonomy" id="37360"/>
    <lineage>
        <taxon>Eukaryota</taxon>
        <taxon>Sar</taxon>
        <taxon>Rhizaria</taxon>
        <taxon>Endomyxa</taxon>
        <taxon>Phytomyxea</taxon>
        <taxon>Plasmodiophorida</taxon>
        <taxon>Plasmodiophoridae</taxon>
        <taxon>Plasmodiophora</taxon>
    </lineage>
</organism>
<gene>
    <name evidence="3" type="ORF">PBRA_001908</name>
    <name evidence="4" type="ORF">PLBR_LOCUS8551</name>
</gene>
<keyword evidence="5" id="KW-1185">Reference proteome</keyword>
<evidence type="ECO:0000313" key="3">
    <source>
        <dbReference type="EMBL" id="CEP01302.1"/>
    </source>
</evidence>
<feature type="transmembrane region" description="Helical" evidence="1">
    <location>
        <begin position="236"/>
        <end position="260"/>
    </location>
</feature>
<feature type="transmembrane region" description="Helical" evidence="1">
    <location>
        <begin position="312"/>
        <end position="332"/>
    </location>
</feature>
<keyword evidence="1" id="KW-0472">Membrane</keyword>
<feature type="transmembrane region" description="Helical" evidence="1">
    <location>
        <begin position="205"/>
        <end position="224"/>
    </location>
</feature>